<dbReference type="InterPro" id="IPR003772">
    <property type="entry name" value="YceD"/>
</dbReference>
<accession>A0A7V2SJU9</accession>
<feature type="region of interest" description="Disordered" evidence="1">
    <location>
        <begin position="1"/>
        <end position="30"/>
    </location>
</feature>
<comment type="caution">
    <text evidence="2">The sequence shown here is derived from an EMBL/GenBank/DDBJ whole genome shotgun (WGS) entry which is preliminary data.</text>
</comment>
<evidence type="ECO:0000256" key="1">
    <source>
        <dbReference type="SAM" id="MobiDB-lite"/>
    </source>
</evidence>
<protein>
    <recommendedName>
        <fullName evidence="3">DUF177 domain-containing protein</fullName>
    </recommendedName>
</protein>
<proteinExistence type="predicted"/>
<organism evidence="2">
    <name type="scientific">Nitratifractor salsuginis</name>
    <dbReference type="NCBI Taxonomy" id="269261"/>
    <lineage>
        <taxon>Bacteria</taxon>
        <taxon>Pseudomonadati</taxon>
        <taxon>Campylobacterota</taxon>
        <taxon>Epsilonproteobacteria</taxon>
        <taxon>Campylobacterales</taxon>
        <taxon>Sulfurovaceae</taxon>
        <taxon>Nitratifractor</taxon>
    </lineage>
</organism>
<dbReference type="AlphaFoldDB" id="A0A7V2SJU9"/>
<reference evidence="2" key="1">
    <citation type="journal article" date="2020" name="mSystems">
        <title>Genome- and Community-Level Interaction Insights into Carbon Utilization and Element Cycling Functions of Hydrothermarchaeota in Hydrothermal Sediment.</title>
        <authorList>
            <person name="Zhou Z."/>
            <person name="Liu Y."/>
            <person name="Xu W."/>
            <person name="Pan J."/>
            <person name="Luo Z.H."/>
            <person name="Li M."/>
        </authorList>
    </citation>
    <scope>NUCLEOTIDE SEQUENCE [LARGE SCALE GENOMIC DNA]</scope>
    <source>
        <strain evidence="2">HyVt-513</strain>
    </source>
</reference>
<gene>
    <name evidence="2" type="ORF">ENJ74_02845</name>
</gene>
<dbReference type="EMBL" id="DRNO01000192">
    <property type="protein sequence ID" value="HFC03790.1"/>
    <property type="molecule type" value="Genomic_DNA"/>
</dbReference>
<evidence type="ECO:0008006" key="3">
    <source>
        <dbReference type="Google" id="ProtNLM"/>
    </source>
</evidence>
<dbReference type="Proteomes" id="UP000885722">
    <property type="component" value="Unassembled WGS sequence"/>
</dbReference>
<sequence length="155" mass="17525">MRFTEATPWRMPRRRSPSSSPAGKSSDRIDPMKISFNKVGRSPGEFRLRQESLEMAGSLLREGAHEVLLESTIDGRITLACDRCGEEFTRELHLPLNLILTDQPRKITEDLDTIEFLDGVIDIAALMEGEIASYRSAYHYCPTCEAAESDVEIEY</sequence>
<name>A0A7V2SJU9_9BACT</name>
<evidence type="ECO:0000313" key="2">
    <source>
        <dbReference type="EMBL" id="HFC03790.1"/>
    </source>
</evidence>
<dbReference type="Pfam" id="PF02620">
    <property type="entry name" value="YceD"/>
    <property type="match status" value="1"/>
</dbReference>